<dbReference type="InterPro" id="IPR036291">
    <property type="entry name" value="NAD(P)-bd_dom_sf"/>
</dbReference>
<proteinExistence type="inferred from homology"/>
<dbReference type="Pfam" id="PF01370">
    <property type="entry name" value="Epimerase"/>
    <property type="match status" value="1"/>
</dbReference>
<evidence type="ECO:0000313" key="4">
    <source>
        <dbReference type="Proteomes" id="UP001320159"/>
    </source>
</evidence>
<dbReference type="PANTHER" id="PTHR43000">
    <property type="entry name" value="DTDP-D-GLUCOSE 4,6-DEHYDRATASE-RELATED"/>
    <property type="match status" value="1"/>
</dbReference>
<protein>
    <submittedName>
        <fullName evidence="3">UDP-glucose 4-epimerase</fullName>
    </submittedName>
</protein>
<feature type="domain" description="NAD-dependent epimerase/dehydratase" evidence="2">
    <location>
        <begin position="4"/>
        <end position="237"/>
    </location>
</feature>
<organism evidence="3 4">
    <name type="scientific">Methanooceanicella nereidis</name>
    <dbReference type="NCBI Taxonomy" id="2052831"/>
    <lineage>
        <taxon>Archaea</taxon>
        <taxon>Methanobacteriati</taxon>
        <taxon>Methanobacteriota</taxon>
        <taxon>Stenosarchaea group</taxon>
        <taxon>Methanomicrobia</taxon>
        <taxon>Methanocellales</taxon>
        <taxon>Methanocellaceae</taxon>
        <taxon>Methanooceanicella</taxon>
    </lineage>
</organism>
<dbReference type="SUPFAM" id="SSF51735">
    <property type="entry name" value="NAD(P)-binding Rossmann-fold domains"/>
    <property type="match status" value="1"/>
</dbReference>
<gene>
    <name evidence="3" type="ORF">CUJ83_07685</name>
</gene>
<dbReference type="Proteomes" id="UP001320159">
    <property type="component" value="Unassembled WGS sequence"/>
</dbReference>
<evidence type="ECO:0000259" key="2">
    <source>
        <dbReference type="Pfam" id="PF01370"/>
    </source>
</evidence>
<dbReference type="AlphaFoldDB" id="A0AAP2RD22"/>
<comment type="similarity">
    <text evidence="1">Belongs to the NAD(P)-dependent epimerase/dehydratase family.</text>
</comment>
<dbReference type="RefSeq" id="WP_230741712.1">
    <property type="nucleotide sequence ID" value="NZ_PGCK01000005.1"/>
</dbReference>
<dbReference type="Gene3D" id="3.90.25.10">
    <property type="entry name" value="UDP-galactose 4-epimerase, domain 1"/>
    <property type="match status" value="1"/>
</dbReference>
<dbReference type="EMBL" id="PGCK01000005">
    <property type="protein sequence ID" value="MCD1294877.1"/>
    <property type="molecule type" value="Genomic_DNA"/>
</dbReference>
<reference evidence="3 4" key="1">
    <citation type="submission" date="2017-11" db="EMBL/GenBank/DDBJ databases">
        <title>Isolation and Characterization of Family Methanocellaceae Species from Potential Methane Hydrate Area Offshore Southwestern Taiwan.</title>
        <authorList>
            <person name="Zhang W.-L."/>
            <person name="Chen W.-C."/>
            <person name="Lai M.-C."/>
            <person name="Chen S.-C."/>
        </authorList>
    </citation>
    <scope>NUCLEOTIDE SEQUENCE [LARGE SCALE GENOMIC DNA]</scope>
    <source>
        <strain evidence="3 4">CWC-04</strain>
    </source>
</reference>
<dbReference type="Gene3D" id="3.40.50.720">
    <property type="entry name" value="NAD(P)-binding Rossmann-like Domain"/>
    <property type="match status" value="1"/>
</dbReference>
<name>A0AAP2RD22_9EURY</name>
<evidence type="ECO:0000313" key="3">
    <source>
        <dbReference type="EMBL" id="MCD1294877.1"/>
    </source>
</evidence>
<dbReference type="PRINTS" id="PR01713">
    <property type="entry name" value="NUCEPIMERASE"/>
</dbReference>
<sequence length="323" mass="36349">MRAFVTGCAGFIGSHVVDRLLSDGHKVIGIDSFTDYYPRHIKESNIAKARKNERFLFIENDILNMDTFPEVDYVFHLAAQAGVRASWGASFEIYIKNNIAATQKLLEYYKDSPIKKFVYSSSSSVYGNVRLPMNEESILRPVSPYGVTKLAAENLCYLYWKNYGLPSISLRYFTVYGPRLRPDLAINKFVRAISRGDEITLYGDGSQTRDFTYVDDVVNANILAAKSDLTGEVFNIGGGNNISVKELISKIENALGKDANIKRIEKQKGDVENTLADVNKAVILLKWRPRIDISRGLVNYIDWSIDNRPAGLTIPRPVILTKM</sequence>
<comment type="caution">
    <text evidence="3">The sequence shown here is derived from an EMBL/GenBank/DDBJ whole genome shotgun (WGS) entry which is preliminary data.</text>
</comment>
<dbReference type="InterPro" id="IPR001509">
    <property type="entry name" value="Epimerase_deHydtase"/>
</dbReference>
<keyword evidence="4" id="KW-1185">Reference proteome</keyword>
<accession>A0AAP2RD22</accession>
<evidence type="ECO:0000256" key="1">
    <source>
        <dbReference type="ARBA" id="ARBA00007637"/>
    </source>
</evidence>